<dbReference type="Gramene" id="CDY57830">
    <property type="protein sequence ID" value="CDY57830"/>
    <property type="gene ID" value="GSBRNA2T00022739001"/>
</dbReference>
<dbReference type="EMBL" id="LK033609">
    <property type="protein sequence ID" value="CDY57830.1"/>
    <property type="molecule type" value="Genomic_DNA"/>
</dbReference>
<organism evidence="1 2">
    <name type="scientific">Brassica napus</name>
    <name type="common">Rape</name>
    <dbReference type="NCBI Taxonomy" id="3708"/>
    <lineage>
        <taxon>Eukaryota</taxon>
        <taxon>Viridiplantae</taxon>
        <taxon>Streptophyta</taxon>
        <taxon>Embryophyta</taxon>
        <taxon>Tracheophyta</taxon>
        <taxon>Spermatophyta</taxon>
        <taxon>Magnoliopsida</taxon>
        <taxon>eudicotyledons</taxon>
        <taxon>Gunneridae</taxon>
        <taxon>Pentapetalae</taxon>
        <taxon>rosids</taxon>
        <taxon>malvids</taxon>
        <taxon>Brassicales</taxon>
        <taxon>Brassicaceae</taxon>
        <taxon>Brassiceae</taxon>
        <taxon>Brassica</taxon>
    </lineage>
</organism>
<keyword evidence="2" id="KW-1185">Reference proteome</keyword>
<dbReference type="Proteomes" id="UP000028999">
    <property type="component" value="Unassembled WGS sequence"/>
</dbReference>
<name>A0A078J2S1_BRANA</name>
<dbReference type="AlphaFoldDB" id="A0A078J2S1"/>
<dbReference type="PaxDb" id="3708-A0A078J2S1"/>
<reference evidence="1 2" key="1">
    <citation type="journal article" date="2014" name="Science">
        <title>Plant genetics. Early allopolyploid evolution in the post-Neolithic Brassica napus oilseed genome.</title>
        <authorList>
            <person name="Chalhoub B."/>
            <person name="Denoeud F."/>
            <person name="Liu S."/>
            <person name="Parkin I.A."/>
            <person name="Tang H."/>
            <person name="Wang X."/>
            <person name="Chiquet J."/>
            <person name="Belcram H."/>
            <person name="Tong C."/>
            <person name="Samans B."/>
            <person name="Correa M."/>
            <person name="Da Silva C."/>
            <person name="Just J."/>
            <person name="Falentin C."/>
            <person name="Koh C.S."/>
            <person name="Le Clainche I."/>
            <person name="Bernard M."/>
            <person name="Bento P."/>
            <person name="Noel B."/>
            <person name="Labadie K."/>
            <person name="Alberti A."/>
            <person name="Charles M."/>
            <person name="Arnaud D."/>
            <person name="Guo H."/>
            <person name="Daviaud C."/>
            <person name="Alamery S."/>
            <person name="Jabbari K."/>
            <person name="Zhao M."/>
            <person name="Edger P.P."/>
            <person name="Chelaifa H."/>
            <person name="Tack D."/>
            <person name="Lassalle G."/>
            <person name="Mestiri I."/>
            <person name="Schnel N."/>
            <person name="Le Paslier M.C."/>
            <person name="Fan G."/>
            <person name="Renault V."/>
            <person name="Bayer P.E."/>
            <person name="Golicz A.A."/>
            <person name="Manoli S."/>
            <person name="Lee T.H."/>
            <person name="Thi V.H."/>
            <person name="Chalabi S."/>
            <person name="Hu Q."/>
            <person name="Fan C."/>
            <person name="Tollenaere R."/>
            <person name="Lu Y."/>
            <person name="Battail C."/>
            <person name="Shen J."/>
            <person name="Sidebottom C.H."/>
            <person name="Wang X."/>
            <person name="Canaguier A."/>
            <person name="Chauveau A."/>
            <person name="Berard A."/>
            <person name="Deniot G."/>
            <person name="Guan M."/>
            <person name="Liu Z."/>
            <person name="Sun F."/>
            <person name="Lim Y.P."/>
            <person name="Lyons E."/>
            <person name="Town C.D."/>
            <person name="Bancroft I."/>
            <person name="Wang X."/>
            <person name="Meng J."/>
            <person name="Ma J."/>
            <person name="Pires J.C."/>
            <person name="King G.J."/>
            <person name="Brunel D."/>
            <person name="Delourme R."/>
            <person name="Renard M."/>
            <person name="Aury J.M."/>
            <person name="Adams K.L."/>
            <person name="Batley J."/>
            <person name="Snowdon R.J."/>
            <person name="Tost J."/>
            <person name="Edwards D."/>
            <person name="Zhou Y."/>
            <person name="Hua W."/>
            <person name="Sharpe A.G."/>
            <person name="Paterson A.H."/>
            <person name="Guan C."/>
            <person name="Wincker P."/>
        </authorList>
    </citation>
    <scope>NUCLEOTIDE SEQUENCE [LARGE SCALE GENOMIC DNA]</scope>
    <source>
        <strain evidence="2">cv. Darmor-bzh</strain>
    </source>
</reference>
<protein>
    <submittedName>
        <fullName evidence="1">BnaCnng32510D protein</fullName>
    </submittedName>
</protein>
<gene>
    <name evidence="1" type="primary">BnaCnng32510D</name>
    <name evidence="1" type="ORF">GSBRNA2T00022739001</name>
</gene>
<evidence type="ECO:0000313" key="2">
    <source>
        <dbReference type="Proteomes" id="UP000028999"/>
    </source>
</evidence>
<evidence type="ECO:0000313" key="1">
    <source>
        <dbReference type="EMBL" id="CDY57830.1"/>
    </source>
</evidence>
<proteinExistence type="predicted"/>
<accession>A0A078J2S1</accession>
<sequence length="72" mass="8415">MFYLKFSFLNYIKKNIYIPKDSWILVKGFTGIGCGKRETRPESNVRPILRTCFNVERGGCLPQTISLTFYFP</sequence>